<organism evidence="2 3">
    <name type="scientific">Chara braunii</name>
    <name type="common">Braun's stonewort</name>
    <dbReference type="NCBI Taxonomy" id="69332"/>
    <lineage>
        <taxon>Eukaryota</taxon>
        <taxon>Viridiplantae</taxon>
        <taxon>Streptophyta</taxon>
        <taxon>Charophyceae</taxon>
        <taxon>Charales</taxon>
        <taxon>Characeae</taxon>
        <taxon>Chara</taxon>
    </lineage>
</organism>
<feature type="transmembrane region" description="Helical" evidence="1">
    <location>
        <begin position="216"/>
        <end position="234"/>
    </location>
</feature>
<dbReference type="AlphaFoldDB" id="A0A388K7P1"/>
<keyword evidence="3" id="KW-1185">Reference proteome</keyword>
<evidence type="ECO:0000256" key="1">
    <source>
        <dbReference type="SAM" id="Phobius"/>
    </source>
</evidence>
<keyword evidence="1" id="KW-0812">Transmembrane</keyword>
<proteinExistence type="predicted"/>
<feature type="transmembrane region" description="Helical" evidence="1">
    <location>
        <begin position="254"/>
        <end position="276"/>
    </location>
</feature>
<dbReference type="Gramene" id="GBG66072">
    <property type="protein sequence ID" value="GBG66072"/>
    <property type="gene ID" value="CBR_g55415"/>
</dbReference>
<evidence type="ECO:0000313" key="3">
    <source>
        <dbReference type="Proteomes" id="UP000265515"/>
    </source>
</evidence>
<gene>
    <name evidence="2" type="ORF">CBR_g55415</name>
</gene>
<evidence type="ECO:0000313" key="2">
    <source>
        <dbReference type="EMBL" id="GBG66072.1"/>
    </source>
</evidence>
<comment type="caution">
    <text evidence="2">The sequence shown here is derived from an EMBL/GenBank/DDBJ whole genome shotgun (WGS) entry which is preliminary data.</text>
</comment>
<name>A0A388K7P1_CHABU</name>
<dbReference type="EMBL" id="BFEA01000069">
    <property type="protein sequence ID" value="GBG66072.1"/>
    <property type="molecule type" value="Genomic_DNA"/>
</dbReference>
<reference evidence="2 3" key="1">
    <citation type="journal article" date="2018" name="Cell">
        <title>The Chara Genome: Secondary Complexity and Implications for Plant Terrestrialization.</title>
        <authorList>
            <person name="Nishiyama T."/>
            <person name="Sakayama H."/>
            <person name="Vries J.D."/>
            <person name="Buschmann H."/>
            <person name="Saint-Marcoux D."/>
            <person name="Ullrich K.K."/>
            <person name="Haas F.B."/>
            <person name="Vanderstraeten L."/>
            <person name="Becker D."/>
            <person name="Lang D."/>
            <person name="Vosolsobe S."/>
            <person name="Rombauts S."/>
            <person name="Wilhelmsson P.K.I."/>
            <person name="Janitza P."/>
            <person name="Kern R."/>
            <person name="Heyl A."/>
            <person name="Rumpler F."/>
            <person name="Villalobos L.I.A.C."/>
            <person name="Clay J.M."/>
            <person name="Skokan R."/>
            <person name="Toyoda A."/>
            <person name="Suzuki Y."/>
            <person name="Kagoshima H."/>
            <person name="Schijlen E."/>
            <person name="Tajeshwar N."/>
            <person name="Catarino B."/>
            <person name="Hetherington A.J."/>
            <person name="Saltykova A."/>
            <person name="Bonnot C."/>
            <person name="Breuninger H."/>
            <person name="Symeonidi A."/>
            <person name="Radhakrishnan G.V."/>
            <person name="Van Nieuwerburgh F."/>
            <person name="Deforce D."/>
            <person name="Chang C."/>
            <person name="Karol K.G."/>
            <person name="Hedrich R."/>
            <person name="Ulvskov P."/>
            <person name="Glockner G."/>
            <person name="Delwiche C.F."/>
            <person name="Petrasek J."/>
            <person name="Van de Peer Y."/>
            <person name="Friml J."/>
            <person name="Beilby M."/>
            <person name="Dolan L."/>
            <person name="Kohara Y."/>
            <person name="Sugano S."/>
            <person name="Fujiyama A."/>
            <person name="Delaux P.-M."/>
            <person name="Quint M."/>
            <person name="TheiBen G."/>
            <person name="Hagemann M."/>
            <person name="Harholt J."/>
            <person name="Dunand C."/>
            <person name="Zachgo S."/>
            <person name="Langdale J."/>
            <person name="Maumus F."/>
            <person name="Straeten D.V.D."/>
            <person name="Gould S.B."/>
            <person name="Rensing S.A."/>
        </authorList>
    </citation>
    <scope>NUCLEOTIDE SEQUENCE [LARGE SCALE GENOMIC DNA]</scope>
    <source>
        <strain evidence="2 3">S276</strain>
    </source>
</reference>
<dbReference type="Proteomes" id="UP000265515">
    <property type="component" value="Unassembled WGS sequence"/>
</dbReference>
<accession>A0A388K7P1</accession>
<protein>
    <submittedName>
        <fullName evidence="2">Uncharacterized protein</fullName>
    </submittedName>
</protein>
<feature type="transmembrane region" description="Helical" evidence="1">
    <location>
        <begin position="177"/>
        <end position="204"/>
    </location>
</feature>
<keyword evidence="1" id="KW-0472">Membrane</keyword>
<sequence length="331" mass="35861">MPEQDELNVIKERSGREAREWFSNGRCQFLALGAIIGCAGTVDMKFPLLEHLVEGFEIEKWEGEGISKMKEVLAKELTGLDSKIHKALHPEFLYRFSEGAWIVSLGYERTGLEFSETCRRGGGSYLRLGRAWNGISPLREKFAPLFFEFQKMEEHVLWAVHNSDKQEARNDGNGETLAGVVAVGGVLVAVRCAVLMAGVVEALLLETGMNGSSVCLVLLLCAMYGSAAKALLLLPPAAVGVLTGASGIMMPANLLANGTFFSAGWSVSPSTVVILSSMSLSRRSLMICLMCRKVTCAKPGPFHSVSSFCWKSNMRVTSVGATGLKKSKLAM</sequence>
<keyword evidence="1" id="KW-1133">Transmembrane helix</keyword>